<dbReference type="Proteomes" id="UP000319103">
    <property type="component" value="Unassembled WGS sequence"/>
</dbReference>
<gene>
    <name evidence="1" type="ORF">E6W39_29560</name>
</gene>
<dbReference type="InterPro" id="IPR049799">
    <property type="entry name" value="SitI3-like"/>
</dbReference>
<dbReference type="OrthoDB" id="3827759at2"/>
<protein>
    <submittedName>
        <fullName evidence="1">Uncharacterized protein</fullName>
    </submittedName>
</protein>
<keyword evidence="2" id="KW-1185">Reference proteome</keyword>
<dbReference type="EMBL" id="VIGB01000003">
    <property type="protein sequence ID" value="TQF05619.1"/>
    <property type="molecule type" value="Genomic_DNA"/>
</dbReference>
<reference evidence="1 2" key="1">
    <citation type="submission" date="2019-06" db="EMBL/GenBank/DDBJ databases">
        <title>Description of Kitasatospora acidophila sp. nov. isolated from pine grove soil, and reclassification of Streptomyces novaecaesareae to Kitasatospora novaeceasareae comb. nov.</title>
        <authorList>
            <person name="Kim M.J."/>
        </authorList>
    </citation>
    <scope>NUCLEOTIDE SEQUENCE [LARGE SCALE GENOMIC DNA]</scope>
    <source>
        <strain evidence="1 2">MMS16-CNU292</strain>
    </source>
</reference>
<comment type="caution">
    <text evidence="1">The sequence shown here is derived from an EMBL/GenBank/DDBJ whole genome shotgun (WGS) entry which is preliminary data.</text>
</comment>
<dbReference type="RefSeq" id="WP_141636091.1">
    <property type="nucleotide sequence ID" value="NZ_VIGB01000003.1"/>
</dbReference>
<name>A0A540W9B9_9ACTN</name>
<accession>A0A540W9B9</accession>
<dbReference type="AlphaFoldDB" id="A0A540W9B9"/>
<dbReference type="NCBIfam" id="NF040657">
    <property type="entry name" value="immun_SitI3"/>
    <property type="match status" value="1"/>
</dbReference>
<organism evidence="1 2">
    <name type="scientific">Kitasatospora acidiphila</name>
    <dbReference type="NCBI Taxonomy" id="2567942"/>
    <lineage>
        <taxon>Bacteria</taxon>
        <taxon>Bacillati</taxon>
        <taxon>Actinomycetota</taxon>
        <taxon>Actinomycetes</taxon>
        <taxon>Kitasatosporales</taxon>
        <taxon>Streptomycetaceae</taxon>
        <taxon>Kitasatospora</taxon>
    </lineage>
</organism>
<evidence type="ECO:0000313" key="2">
    <source>
        <dbReference type="Proteomes" id="UP000319103"/>
    </source>
</evidence>
<evidence type="ECO:0000313" key="1">
    <source>
        <dbReference type="EMBL" id="TQF05619.1"/>
    </source>
</evidence>
<proteinExistence type="predicted"/>
<sequence>MALDYYLDLITPWSAPQVARELRAVGDRTGLVDARHTTELVLGDGALTAGGTWFRVCRVGPRRWPTVIDGQEFTETVTVAFTLDKRDTITAMDEVVHLAAGLLQRVPGDAVLHFQSEVVWLLRRDGDLTLDERPEHWTPERLAAVPTPYRRLTHSFTDESGD</sequence>